<dbReference type="AlphaFoldDB" id="A0A0F4LL19"/>
<evidence type="ECO:0000313" key="1">
    <source>
        <dbReference type="EMBL" id="KJY58949.1"/>
    </source>
</evidence>
<dbReference type="RefSeq" id="WP_046331965.1">
    <property type="nucleotide sequence ID" value="NZ_JBHTBO010000011.1"/>
</dbReference>
<name>A0A0F4LL19_9LACO</name>
<dbReference type="Proteomes" id="UP000033612">
    <property type="component" value="Unassembled WGS sequence"/>
</dbReference>
<reference evidence="1 2" key="1">
    <citation type="submission" date="2015-01" db="EMBL/GenBank/DDBJ databases">
        <title>Comparative genomics of the lactic acid bacteria isolated from the honey bee gut.</title>
        <authorList>
            <person name="Ellegaard K.M."/>
            <person name="Tamarit D."/>
            <person name="Javelind E."/>
            <person name="Olofsson T."/>
            <person name="Andersson S.G."/>
            <person name="Vasquez A."/>
        </authorList>
    </citation>
    <scope>NUCLEOTIDE SEQUENCE [LARGE SCALE GENOMIC DNA]</scope>
    <source>
        <strain evidence="1 2">Hma2</strain>
    </source>
</reference>
<dbReference type="EMBL" id="JXLH01000011">
    <property type="protein sequence ID" value="KJY58949.1"/>
    <property type="molecule type" value="Genomic_DNA"/>
</dbReference>
<gene>
    <name evidence="1" type="ORF">JF75_08050</name>
</gene>
<evidence type="ECO:0000313" key="2">
    <source>
        <dbReference type="Proteomes" id="UP000033612"/>
    </source>
</evidence>
<comment type="caution">
    <text evidence="1">The sequence shown here is derived from an EMBL/GenBank/DDBJ whole genome shotgun (WGS) entry which is preliminary data.</text>
</comment>
<evidence type="ECO:0008006" key="3">
    <source>
        <dbReference type="Google" id="ProtNLM"/>
    </source>
</evidence>
<accession>A0A0F4LL19</accession>
<proteinExistence type="predicted"/>
<dbReference type="PATRIC" id="fig|1218506.3.peg.861"/>
<sequence>MSVNDFINKKPFKSHNQQMKILRERGLTVKSIDKRALEEHGYYSIVNGYKQLFLQRDSSGTPVSPEKYLKNASFKEIKSLYDFDKNLRRILYTPLMEYESNLGSEISYRFSEEYKEPHSYLAIDNYSNDKEKIVSIVKTISNLSNEIKRNANKKNAISHYVNEHKHVPLWVLVNYLTFGELNYFYSVCTDKIKRVIASDFSLKYKRNYKTKIKIQPQSIETLNILVNYFRNSVAHDEITYNKIILKTKKFRLIKQDLKLNNFIVNSQSGVFELIVALKLVLSKKEYYDFVKQLYKLFDKYEPCFQSVSFAAILHDMHFPKNYRAILKVK</sequence>
<dbReference type="Pfam" id="PF07751">
    <property type="entry name" value="Abi_2"/>
    <property type="match status" value="1"/>
</dbReference>
<dbReference type="OrthoDB" id="5363652at2"/>
<dbReference type="STRING" id="1218506.JF75_08050"/>
<dbReference type="HOGENOM" id="CLU_044962_0_2_9"/>
<keyword evidence="2" id="KW-1185">Reference proteome</keyword>
<organism evidence="1 2">
    <name type="scientific">Lactobacillus kimbladii</name>
    <dbReference type="NCBI Taxonomy" id="1218506"/>
    <lineage>
        <taxon>Bacteria</taxon>
        <taxon>Bacillati</taxon>
        <taxon>Bacillota</taxon>
        <taxon>Bacilli</taxon>
        <taxon>Lactobacillales</taxon>
        <taxon>Lactobacillaceae</taxon>
        <taxon>Lactobacillus</taxon>
    </lineage>
</organism>
<dbReference type="InterPro" id="IPR011664">
    <property type="entry name" value="Abi_system_AbiD/AbiF-like"/>
</dbReference>
<protein>
    <recommendedName>
        <fullName evidence="3">Abi family protein</fullName>
    </recommendedName>
</protein>